<evidence type="ECO:0000313" key="2">
    <source>
        <dbReference type="EMBL" id="MBP1465497.1"/>
    </source>
</evidence>
<protein>
    <submittedName>
        <fullName evidence="2">Uncharacterized protein</fullName>
    </submittedName>
</protein>
<keyword evidence="3" id="KW-1185">Reference proteome</keyword>
<reference evidence="2 3" key="1">
    <citation type="submission" date="2021-03" db="EMBL/GenBank/DDBJ databases">
        <authorList>
            <person name="Grouzdev D.S."/>
        </authorList>
    </citation>
    <scope>NUCLEOTIDE SEQUENCE [LARGE SCALE GENOMIC DNA]</scope>
    <source>
        <strain evidence="2 3">M50-1</strain>
    </source>
</reference>
<feature type="region of interest" description="Disordered" evidence="1">
    <location>
        <begin position="51"/>
        <end position="87"/>
    </location>
</feature>
<proteinExistence type="predicted"/>
<evidence type="ECO:0000256" key="1">
    <source>
        <dbReference type="SAM" id="MobiDB-lite"/>
    </source>
</evidence>
<evidence type="ECO:0000313" key="3">
    <source>
        <dbReference type="Proteomes" id="UP001193081"/>
    </source>
</evidence>
<name>A0ABS4D7S5_9CHLR</name>
<comment type="caution">
    <text evidence="2">The sequence shown here is derived from an EMBL/GenBank/DDBJ whole genome shotgun (WGS) entry which is preliminary data.</text>
</comment>
<gene>
    <name evidence="2" type="ORF">EYB53_007245</name>
</gene>
<dbReference type="EMBL" id="SIJK02000009">
    <property type="protein sequence ID" value="MBP1465497.1"/>
    <property type="molecule type" value="Genomic_DNA"/>
</dbReference>
<accession>A0ABS4D7S5</accession>
<feature type="non-terminal residue" evidence="2">
    <location>
        <position position="87"/>
    </location>
</feature>
<feature type="compositionally biased region" description="Low complexity" evidence="1">
    <location>
        <begin position="78"/>
        <end position="87"/>
    </location>
</feature>
<organism evidence="2 3">
    <name type="scientific">Candidatus Chloroploca mongolica</name>
    <dbReference type="NCBI Taxonomy" id="2528176"/>
    <lineage>
        <taxon>Bacteria</taxon>
        <taxon>Bacillati</taxon>
        <taxon>Chloroflexota</taxon>
        <taxon>Chloroflexia</taxon>
        <taxon>Chloroflexales</taxon>
        <taxon>Chloroflexineae</taxon>
        <taxon>Oscillochloridaceae</taxon>
        <taxon>Candidatus Chloroploca</taxon>
    </lineage>
</organism>
<sequence>MGIGQAVPVRAAGRGAVWGVGAQQPLAHLLRERLFDSCCARRLGRRGIGRGGYGGGTAGARHRRARTRGAAGRGHGVGARLARALPS</sequence>
<dbReference type="Proteomes" id="UP001193081">
    <property type="component" value="Unassembled WGS sequence"/>
</dbReference>